<dbReference type="Proteomes" id="UP001500037">
    <property type="component" value="Unassembled WGS sequence"/>
</dbReference>
<keyword evidence="2" id="KW-0812">Transmembrane</keyword>
<protein>
    <submittedName>
        <fullName evidence="3">Uncharacterized protein</fullName>
    </submittedName>
</protein>
<dbReference type="EMBL" id="BAAALF010000087">
    <property type="protein sequence ID" value="GAA1249530.1"/>
    <property type="molecule type" value="Genomic_DNA"/>
</dbReference>
<evidence type="ECO:0000256" key="2">
    <source>
        <dbReference type="SAM" id="Phobius"/>
    </source>
</evidence>
<comment type="caution">
    <text evidence="3">The sequence shown here is derived from an EMBL/GenBank/DDBJ whole genome shotgun (WGS) entry which is preliminary data.</text>
</comment>
<dbReference type="RefSeq" id="WP_344443758.1">
    <property type="nucleotide sequence ID" value="NZ_BAAALF010000087.1"/>
</dbReference>
<feature type="transmembrane region" description="Helical" evidence="2">
    <location>
        <begin position="46"/>
        <end position="66"/>
    </location>
</feature>
<feature type="compositionally biased region" description="Basic and acidic residues" evidence="1">
    <location>
        <begin position="1"/>
        <end position="10"/>
    </location>
</feature>
<proteinExistence type="predicted"/>
<feature type="transmembrane region" description="Helical" evidence="2">
    <location>
        <begin position="204"/>
        <end position="224"/>
    </location>
</feature>
<organism evidence="3 4">
    <name type="scientific">Kitasatospora nipponensis</name>
    <dbReference type="NCBI Taxonomy" id="258049"/>
    <lineage>
        <taxon>Bacteria</taxon>
        <taxon>Bacillati</taxon>
        <taxon>Actinomycetota</taxon>
        <taxon>Actinomycetes</taxon>
        <taxon>Kitasatosporales</taxon>
        <taxon>Streptomycetaceae</taxon>
        <taxon>Kitasatospora</taxon>
    </lineage>
</organism>
<evidence type="ECO:0000256" key="1">
    <source>
        <dbReference type="SAM" id="MobiDB-lite"/>
    </source>
</evidence>
<keyword evidence="4" id="KW-1185">Reference proteome</keyword>
<sequence length="283" mass="30371">MADHDHDHGEPGSGRPQAARGRHRALVVVQEVWRQGRTVELLQRSMAFAALFFVTLVPLLVVIASASPTRGSGITNWITDGLGLNGRGADATRKLFASRGQILSTTTAFSLAALAVFGVSLMASVQTAYERIWQLSRGPWHAAWRQALGLAGLTGYIVIAAWSGDPWRHTWVQPALRLTATLLGGILLFWWLQHLLLGARVPWARLLPGAVATMVALAGLRLFSRLVFAPLLVSNAVSYGTVGTVLVVQSWLMGVGYTLYGGSLAGRVLMTGATEGRADRQGA</sequence>
<feature type="transmembrane region" description="Helical" evidence="2">
    <location>
        <begin position="175"/>
        <end position="192"/>
    </location>
</feature>
<feature type="transmembrane region" description="Helical" evidence="2">
    <location>
        <begin position="236"/>
        <end position="260"/>
    </location>
</feature>
<evidence type="ECO:0000313" key="4">
    <source>
        <dbReference type="Proteomes" id="UP001500037"/>
    </source>
</evidence>
<feature type="transmembrane region" description="Helical" evidence="2">
    <location>
        <begin position="102"/>
        <end position="123"/>
    </location>
</feature>
<evidence type="ECO:0000313" key="3">
    <source>
        <dbReference type="EMBL" id="GAA1249530.1"/>
    </source>
</evidence>
<gene>
    <name evidence="3" type="ORF">GCM10009665_45400</name>
</gene>
<keyword evidence="2" id="KW-1133">Transmembrane helix</keyword>
<feature type="transmembrane region" description="Helical" evidence="2">
    <location>
        <begin position="143"/>
        <end position="163"/>
    </location>
</feature>
<feature type="region of interest" description="Disordered" evidence="1">
    <location>
        <begin position="1"/>
        <end position="22"/>
    </location>
</feature>
<accession>A0ABN1WGA8</accession>
<keyword evidence="2" id="KW-0472">Membrane</keyword>
<reference evidence="3 4" key="1">
    <citation type="journal article" date="2019" name="Int. J. Syst. Evol. Microbiol.">
        <title>The Global Catalogue of Microorganisms (GCM) 10K type strain sequencing project: providing services to taxonomists for standard genome sequencing and annotation.</title>
        <authorList>
            <consortium name="The Broad Institute Genomics Platform"/>
            <consortium name="The Broad Institute Genome Sequencing Center for Infectious Disease"/>
            <person name="Wu L."/>
            <person name="Ma J."/>
        </authorList>
    </citation>
    <scope>NUCLEOTIDE SEQUENCE [LARGE SCALE GENOMIC DNA]</scope>
    <source>
        <strain evidence="3 4">JCM 13004</strain>
    </source>
</reference>
<name>A0ABN1WGA8_9ACTN</name>